<accession>A0A250WTB6</accession>
<name>A0A250WTB6_9CHLO</name>
<dbReference type="EMBL" id="BEGY01000005">
    <property type="protein sequence ID" value="GAX73770.1"/>
    <property type="molecule type" value="Genomic_DNA"/>
</dbReference>
<evidence type="ECO:0000256" key="1">
    <source>
        <dbReference type="SAM" id="MobiDB-lite"/>
    </source>
</evidence>
<organism evidence="2 3">
    <name type="scientific">Chlamydomonas eustigma</name>
    <dbReference type="NCBI Taxonomy" id="1157962"/>
    <lineage>
        <taxon>Eukaryota</taxon>
        <taxon>Viridiplantae</taxon>
        <taxon>Chlorophyta</taxon>
        <taxon>core chlorophytes</taxon>
        <taxon>Chlorophyceae</taxon>
        <taxon>CS clade</taxon>
        <taxon>Chlamydomonadales</taxon>
        <taxon>Chlamydomonadaceae</taxon>
        <taxon>Chlamydomonas</taxon>
    </lineage>
</organism>
<feature type="compositionally biased region" description="Low complexity" evidence="1">
    <location>
        <begin position="215"/>
        <end position="229"/>
    </location>
</feature>
<protein>
    <recommendedName>
        <fullName evidence="4">TraB domain-containing protein</fullName>
    </recommendedName>
</protein>
<dbReference type="AlphaFoldDB" id="A0A250WTB6"/>
<proteinExistence type="predicted"/>
<dbReference type="InterPro" id="IPR002816">
    <property type="entry name" value="TraB/PrgY/GumN_fam"/>
</dbReference>
<feature type="compositionally biased region" description="Basic and acidic residues" evidence="1">
    <location>
        <begin position="201"/>
        <end position="212"/>
    </location>
</feature>
<dbReference type="OrthoDB" id="48306at2759"/>
<comment type="caution">
    <text evidence="2">The sequence shown here is derived from an EMBL/GenBank/DDBJ whole genome shotgun (WGS) entry which is preliminary data.</text>
</comment>
<gene>
    <name evidence="2" type="ORF">CEUSTIGMA_g1221.t1</name>
</gene>
<dbReference type="PANTHER" id="PTHR21530">
    <property type="entry name" value="PHEROMONE SHUTDOWN PROTEIN"/>
    <property type="match status" value="1"/>
</dbReference>
<dbReference type="Pfam" id="PF01963">
    <property type="entry name" value="TraB_PrgY_gumN"/>
    <property type="match status" value="1"/>
</dbReference>
<sequence>MLVRDGFQICFQESRSALLSRPIDRLASHKAPSRLACQQSQSRLACLKAVNASTMLQGPPASYNFRADSSQTTHDCIKTLHPQLYDLVQDGTLVVWKRPESYVERRSDGYQEPLMVYLVGTAHVSLKSAQDVQRVIEAVQPCATVVELCKSRTAVMWSGEEEEVTSQSSSNADTSNSISIKSGSFVNTVEEGSTLASFNPEGRESQSGDDILKGQASSQHDSSTSATSSLQNRRPSWMPASASPSNMLQISGGSGGFTGALSRSFQLGGQSALLLRVLMSNLAGLAADQFGVRGGGEFVAARVASEAVGAQIVLGDRPIEITLERAWEALPLKRRFQLCWELVVAGIAGSPAGSGGGGQMALTEQLLESMKQDDAISAFFEQLSERYPELPSPLIHERDMYLAWSLKRSKAVNGAKAVVGVVGRGHLRGITYALSNDSHHLRFSDLVGGKNSKKNRHQEAAKAVGRFALETAIFAACYYLWTSQVTPGGI</sequence>
<feature type="region of interest" description="Disordered" evidence="1">
    <location>
        <begin position="196"/>
        <end position="249"/>
    </location>
</feature>
<evidence type="ECO:0000313" key="2">
    <source>
        <dbReference type="EMBL" id="GAX73770.1"/>
    </source>
</evidence>
<keyword evidence="3" id="KW-1185">Reference proteome</keyword>
<dbReference type="Proteomes" id="UP000232323">
    <property type="component" value="Unassembled WGS sequence"/>
</dbReference>
<evidence type="ECO:0008006" key="4">
    <source>
        <dbReference type="Google" id="ProtNLM"/>
    </source>
</evidence>
<dbReference type="CDD" id="cd14726">
    <property type="entry name" value="TraB_PrgY-like"/>
    <property type="match status" value="1"/>
</dbReference>
<dbReference type="PANTHER" id="PTHR21530:SF0">
    <property type="entry name" value="TRAB FAMILY PROTEIN"/>
    <property type="match status" value="1"/>
</dbReference>
<dbReference type="InterPro" id="IPR046345">
    <property type="entry name" value="TraB_PrgY-like"/>
</dbReference>
<evidence type="ECO:0000313" key="3">
    <source>
        <dbReference type="Proteomes" id="UP000232323"/>
    </source>
</evidence>
<reference evidence="2 3" key="1">
    <citation type="submission" date="2017-08" db="EMBL/GenBank/DDBJ databases">
        <title>Acidophilic green algal genome provides insights into adaptation to an acidic environment.</title>
        <authorList>
            <person name="Hirooka S."/>
            <person name="Hirose Y."/>
            <person name="Kanesaki Y."/>
            <person name="Higuchi S."/>
            <person name="Fujiwara T."/>
            <person name="Onuma R."/>
            <person name="Era A."/>
            <person name="Ohbayashi R."/>
            <person name="Uzuka A."/>
            <person name="Nozaki H."/>
            <person name="Yoshikawa H."/>
            <person name="Miyagishima S.Y."/>
        </authorList>
    </citation>
    <scope>NUCLEOTIDE SEQUENCE [LARGE SCALE GENOMIC DNA]</scope>
    <source>
        <strain evidence="2 3">NIES-2499</strain>
    </source>
</reference>